<evidence type="ECO:0000256" key="1">
    <source>
        <dbReference type="ARBA" id="ARBA00011961"/>
    </source>
</evidence>
<evidence type="ECO:0000256" key="2">
    <source>
        <dbReference type="ARBA" id="ARBA00048655"/>
    </source>
</evidence>
<reference evidence="4 5" key="1">
    <citation type="journal article" date="2021" name="Nat. Commun.">
        <title>Genetic determinants of endophytism in the Arabidopsis root mycobiome.</title>
        <authorList>
            <person name="Mesny F."/>
            <person name="Miyauchi S."/>
            <person name="Thiergart T."/>
            <person name="Pickel B."/>
            <person name="Atanasova L."/>
            <person name="Karlsson M."/>
            <person name="Huettel B."/>
            <person name="Barry K.W."/>
            <person name="Haridas S."/>
            <person name="Chen C."/>
            <person name="Bauer D."/>
            <person name="Andreopoulos W."/>
            <person name="Pangilinan J."/>
            <person name="LaButti K."/>
            <person name="Riley R."/>
            <person name="Lipzen A."/>
            <person name="Clum A."/>
            <person name="Drula E."/>
            <person name="Henrissat B."/>
            <person name="Kohler A."/>
            <person name="Grigoriev I.V."/>
            <person name="Martin F.M."/>
            <person name="Hacquard S."/>
        </authorList>
    </citation>
    <scope>NUCLEOTIDE SEQUENCE [LARGE SCALE GENOMIC DNA]</scope>
    <source>
        <strain evidence="4 5">MPI-CAGE-CH-0241</strain>
    </source>
</reference>
<dbReference type="FunFam" id="3.90.1200.10:FF:000018">
    <property type="entry name" value="Fructosamine-3-kinase, putative"/>
    <property type="match status" value="1"/>
</dbReference>
<dbReference type="PANTHER" id="PTHR12149">
    <property type="entry name" value="FRUCTOSAMINE 3 KINASE-RELATED PROTEIN"/>
    <property type="match status" value="1"/>
</dbReference>
<dbReference type="InterPro" id="IPR016477">
    <property type="entry name" value="Fructo-/Ketosamine-3-kinase"/>
</dbReference>
<evidence type="ECO:0000313" key="5">
    <source>
        <dbReference type="Proteomes" id="UP000777438"/>
    </source>
</evidence>
<dbReference type="Proteomes" id="UP000777438">
    <property type="component" value="Unassembled WGS sequence"/>
</dbReference>
<keyword evidence="5" id="KW-1185">Reference proteome</keyword>
<name>A0A9P8WDJ5_9HYPO</name>
<dbReference type="AlphaFoldDB" id="A0A9P8WDJ5"/>
<sequence>MPSEKKSWFARYCTPPPPINNTSVCPCSSCYNLGGNSHNTGMSYSYPYGYSPSSPASSRSTEPRSSSLRSSSSDSASISSAETVTTTTHIEHIFIFPLFFKLASSQVIMPSPNVDPALLEALGLDPAASEINSHGGSGFASTFKLSSTKDGKRVNYFVKTGTGKDAEVMFRGEHASLNAIHNTVPSLCPRSHAHGALSAPGKFFLATDFLDLGSSAPGGSGLTLAAKLAELHTTPAPVPGGCDSPVFGFPVPTCCGATEQDNDYKASWGDFYAENRLRAILRAAAKNNGPDAELERAVDAVAGRVVPRLIGDGTVKNIVPVVIHGDLWSGNHSRGQIGGQGGCEEVVYDPSSVYGHSEYELGIMKMFGGFSGHFWKEYETLVPKAEPVGEWEDRVKLYELYHHLNHYAMFGGGYRQGAMSIMKRLIAKYGS</sequence>
<dbReference type="SUPFAM" id="SSF56112">
    <property type="entry name" value="Protein kinase-like (PK-like)"/>
    <property type="match status" value="1"/>
</dbReference>
<accession>A0A9P8WDJ5</accession>
<dbReference type="Gene3D" id="3.90.1200.10">
    <property type="match status" value="1"/>
</dbReference>
<dbReference type="PANTHER" id="PTHR12149:SF8">
    <property type="entry name" value="PROTEIN-RIBULOSAMINE 3-KINASE"/>
    <property type="match status" value="1"/>
</dbReference>
<evidence type="ECO:0000256" key="3">
    <source>
        <dbReference type="SAM" id="MobiDB-lite"/>
    </source>
</evidence>
<dbReference type="EMBL" id="JAGPYM010000003">
    <property type="protein sequence ID" value="KAH6896960.1"/>
    <property type="molecule type" value="Genomic_DNA"/>
</dbReference>
<dbReference type="InterPro" id="IPR011009">
    <property type="entry name" value="Kinase-like_dom_sf"/>
</dbReference>
<dbReference type="GO" id="GO:0102193">
    <property type="term" value="F:protein-ribulosamine 3-kinase activity"/>
    <property type="evidence" value="ECO:0007669"/>
    <property type="project" value="UniProtKB-EC"/>
</dbReference>
<organism evidence="4 5">
    <name type="scientific">Thelonectria olida</name>
    <dbReference type="NCBI Taxonomy" id="1576542"/>
    <lineage>
        <taxon>Eukaryota</taxon>
        <taxon>Fungi</taxon>
        <taxon>Dikarya</taxon>
        <taxon>Ascomycota</taxon>
        <taxon>Pezizomycotina</taxon>
        <taxon>Sordariomycetes</taxon>
        <taxon>Hypocreomycetidae</taxon>
        <taxon>Hypocreales</taxon>
        <taxon>Nectriaceae</taxon>
        <taxon>Thelonectria</taxon>
    </lineage>
</organism>
<dbReference type="EC" id="2.7.1.172" evidence="1"/>
<proteinExistence type="predicted"/>
<gene>
    <name evidence="4" type="ORF">B0T10DRAFT_535729</name>
</gene>
<comment type="catalytic activity">
    <reaction evidence="2">
        <text>N(6)-D-ribulosyl-L-lysyl-[protein] + ATP = N(6)-(3-O-phospho-D-ribulosyl)-L-lysyl-[protein] + ADP + H(+)</text>
        <dbReference type="Rhea" id="RHEA:48432"/>
        <dbReference type="Rhea" id="RHEA-COMP:12103"/>
        <dbReference type="Rhea" id="RHEA-COMP:12104"/>
        <dbReference type="ChEBI" id="CHEBI:15378"/>
        <dbReference type="ChEBI" id="CHEBI:30616"/>
        <dbReference type="ChEBI" id="CHEBI:90418"/>
        <dbReference type="ChEBI" id="CHEBI:90420"/>
        <dbReference type="ChEBI" id="CHEBI:456216"/>
        <dbReference type="EC" id="2.7.1.172"/>
    </reaction>
    <physiologicalReaction direction="left-to-right" evidence="2">
        <dbReference type="Rhea" id="RHEA:48433"/>
    </physiologicalReaction>
</comment>
<comment type="caution">
    <text evidence="4">The sequence shown here is derived from an EMBL/GenBank/DDBJ whole genome shotgun (WGS) entry which is preliminary data.</text>
</comment>
<evidence type="ECO:0000313" key="4">
    <source>
        <dbReference type="EMBL" id="KAH6896960.1"/>
    </source>
</evidence>
<feature type="region of interest" description="Disordered" evidence="3">
    <location>
        <begin position="55"/>
        <end position="78"/>
    </location>
</feature>
<protein>
    <recommendedName>
        <fullName evidence="1">protein-ribulosamine 3-kinase</fullName>
        <ecNumber evidence="1">2.7.1.172</ecNumber>
    </recommendedName>
</protein>
<dbReference type="Pfam" id="PF03881">
    <property type="entry name" value="Fructosamin_kin"/>
    <property type="match status" value="1"/>
</dbReference>
<dbReference type="OrthoDB" id="5772781at2759"/>